<evidence type="ECO:0000256" key="1">
    <source>
        <dbReference type="PROSITE-ProRule" id="PRU00042"/>
    </source>
</evidence>
<accession>A0A507CRB7</accession>
<organism evidence="4 5">
    <name type="scientific">Chytriomyces confervae</name>
    <dbReference type="NCBI Taxonomy" id="246404"/>
    <lineage>
        <taxon>Eukaryota</taxon>
        <taxon>Fungi</taxon>
        <taxon>Fungi incertae sedis</taxon>
        <taxon>Chytridiomycota</taxon>
        <taxon>Chytridiomycota incertae sedis</taxon>
        <taxon>Chytridiomycetes</taxon>
        <taxon>Chytridiales</taxon>
        <taxon>Chytriomycetaceae</taxon>
        <taxon>Chytriomyces</taxon>
    </lineage>
</organism>
<feature type="compositionally biased region" description="Low complexity" evidence="2">
    <location>
        <begin position="76"/>
        <end position="87"/>
    </location>
</feature>
<reference evidence="4 5" key="1">
    <citation type="journal article" date="2019" name="Sci. Rep.">
        <title>Comparative genomics of chytrid fungi reveal insights into the obligate biotrophic and pathogenic lifestyle of Synchytrium endobioticum.</title>
        <authorList>
            <person name="van de Vossenberg B.T.L.H."/>
            <person name="Warris S."/>
            <person name="Nguyen H.D.T."/>
            <person name="van Gent-Pelzer M.P.E."/>
            <person name="Joly D.L."/>
            <person name="van de Geest H.C."/>
            <person name="Bonants P.J.M."/>
            <person name="Smith D.S."/>
            <person name="Levesque C.A."/>
            <person name="van der Lee T.A.J."/>
        </authorList>
    </citation>
    <scope>NUCLEOTIDE SEQUENCE [LARGE SCALE GENOMIC DNA]</scope>
    <source>
        <strain evidence="4 5">CBS 675.73</strain>
    </source>
</reference>
<dbReference type="SMART" id="SM00355">
    <property type="entry name" value="ZnF_C2H2"/>
    <property type="match status" value="2"/>
</dbReference>
<sequence>MACTVTTSSSNGIHCDNTNSYSNCINYSDSVNYTNYTTTVLLINQVSLPLQRKPLLGPGGIELTLSTDDDDSQMVPLSTPTTPDSPTCGAWSDTSSSELASPRETAISSSPKCRAFACTQCPLSFHRNHDLRRHQRSVHGIERKSFVCRVCHVKSFPRPDSVRRHERTCRGLLSPSKLVVA</sequence>
<name>A0A507CRB7_9FUNG</name>
<evidence type="ECO:0000259" key="3">
    <source>
        <dbReference type="PROSITE" id="PS50157"/>
    </source>
</evidence>
<feature type="region of interest" description="Disordered" evidence="2">
    <location>
        <begin position="64"/>
        <end position="96"/>
    </location>
</feature>
<evidence type="ECO:0000313" key="5">
    <source>
        <dbReference type="Proteomes" id="UP000320333"/>
    </source>
</evidence>
<dbReference type="PROSITE" id="PS50157">
    <property type="entry name" value="ZINC_FINGER_C2H2_2"/>
    <property type="match status" value="1"/>
</dbReference>
<comment type="caution">
    <text evidence="4">The sequence shown here is derived from an EMBL/GenBank/DDBJ whole genome shotgun (WGS) entry which is preliminary data.</text>
</comment>
<dbReference type="Proteomes" id="UP000320333">
    <property type="component" value="Unassembled WGS sequence"/>
</dbReference>
<dbReference type="InterPro" id="IPR036236">
    <property type="entry name" value="Znf_C2H2_sf"/>
</dbReference>
<dbReference type="PROSITE" id="PS00028">
    <property type="entry name" value="ZINC_FINGER_C2H2_1"/>
    <property type="match status" value="1"/>
</dbReference>
<feature type="domain" description="C2H2-type" evidence="3">
    <location>
        <begin position="116"/>
        <end position="144"/>
    </location>
</feature>
<keyword evidence="1" id="KW-0479">Metal-binding</keyword>
<dbReference type="SUPFAM" id="SSF57667">
    <property type="entry name" value="beta-beta-alpha zinc fingers"/>
    <property type="match status" value="1"/>
</dbReference>
<dbReference type="Pfam" id="PF00096">
    <property type="entry name" value="zf-C2H2"/>
    <property type="match status" value="1"/>
</dbReference>
<keyword evidence="1" id="KW-0862">Zinc</keyword>
<evidence type="ECO:0000256" key="2">
    <source>
        <dbReference type="SAM" id="MobiDB-lite"/>
    </source>
</evidence>
<gene>
    <name evidence="4" type="ORF">CcCBS67573_g10567</name>
</gene>
<keyword evidence="5" id="KW-1185">Reference proteome</keyword>
<dbReference type="STRING" id="246404.A0A507CRB7"/>
<dbReference type="EMBL" id="QEAP01001714">
    <property type="protein sequence ID" value="TPX41580.1"/>
    <property type="molecule type" value="Genomic_DNA"/>
</dbReference>
<proteinExistence type="predicted"/>
<keyword evidence="1" id="KW-0863">Zinc-finger</keyword>
<dbReference type="Gene3D" id="3.30.160.60">
    <property type="entry name" value="Classic Zinc Finger"/>
    <property type="match status" value="1"/>
</dbReference>
<protein>
    <recommendedName>
        <fullName evidence="3">C2H2-type domain-containing protein</fullName>
    </recommendedName>
</protein>
<dbReference type="AlphaFoldDB" id="A0A507CRB7"/>
<dbReference type="GO" id="GO:0008270">
    <property type="term" value="F:zinc ion binding"/>
    <property type="evidence" value="ECO:0007669"/>
    <property type="project" value="UniProtKB-KW"/>
</dbReference>
<dbReference type="OrthoDB" id="9947289at2759"/>
<dbReference type="InterPro" id="IPR013087">
    <property type="entry name" value="Znf_C2H2_type"/>
</dbReference>
<evidence type="ECO:0000313" key="4">
    <source>
        <dbReference type="EMBL" id="TPX41580.1"/>
    </source>
</evidence>